<dbReference type="EMBL" id="CXWC01000011">
    <property type="protein sequence ID" value="CTQ73679.1"/>
    <property type="molecule type" value="Genomic_DNA"/>
</dbReference>
<gene>
    <name evidence="2" type="ORF">LA5096_03751</name>
</gene>
<evidence type="ECO:0000259" key="1">
    <source>
        <dbReference type="Pfam" id="PF13518"/>
    </source>
</evidence>
<evidence type="ECO:0000313" key="2">
    <source>
        <dbReference type="EMBL" id="CTQ73679.1"/>
    </source>
</evidence>
<evidence type="ECO:0000313" key="3">
    <source>
        <dbReference type="Proteomes" id="UP000049983"/>
    </source>
</evidence>
<dbReference type="InterPro" id="IPR009057">
    <property type="entry name" value="Homeodomain-like_sf"/>
</dbReference>
<feature type="domain" description="Insertion element IS150 protein InsJ-like helix-turn-helix" evidence="1">
    <location>
        <begin position="10"/>
        <end position="49"/>
    </location>
</feature>
<name>A0A0M6ZGH4_9HYPH</name>
<dbReference type="SUPFAM" id="SSF46689">
    <property type="entry name" value="Homeodomain-like"/>
    <property type="match status" value="1"/>
</dbReference>
<dbReference type="AlphaFoldDB" id="A0A0M6ZGH4"/>
<reference evidence="3" key="1">
    <citation type="submission" date="2015-07" db="EMBL/GenBank/DDBJ databases">
        <authorList>
            <person name="Rodrigo-Torres Lidia"/>
            <person name="Arahal R.David."/>
        </authorList>
    </citation>
    <scope>NUCLEOTIDE SEQUENCE [LARGE SCALE GENOMIC DNA]</scope>
    <source>
        <strain evidence="3">CECT 5096</strain>
    </source>
</reference>
<dbReference type="Pfam" id="PF13518">
    <property type="entry name" value="HTH_28"/>
    <property type="match status" value="1"/>
</dbReference>
<dbReference type="InterPro" id="IPR055247">
    <property type="entry name" value="InsJ-like_HTH"/>
</dbReference>
<protein>
    <submittedName>
        <fullName evidence="2">Transposase</fullName>
    </submittedName>
</protein>
<sequence>MSKTLSDELRERVLDAVAAGASCRAAAARFGIAPSTAVRWVKRFRETGDRRALPQGGDYRSQAIEAHADFILELVAARKDITLAEIVERLMTERAFACAQSTVWRFFSRRGFTFKKRQRMPANNSARMS</sequence>
<dbReference type="STRING" id="311410.LA5095_00611"/>
<keyword evidence="3" id="KW-1185">Reference proteome</keyword>
<dbReference type="Gene3D" id="1.10.10.10">
    <property type="entry name" value="Winged helix-like DNA-binding domain superfamily/Winged helix DNA-binding domain"/>
    <property type="match status" value="1"/>
</dbReference>
<accession>A0A0M6ZGH4</accession>
<dbReference type="Proteomes" id="UP000049983">
    <property type="component" value="Unassembled WGS sequence"/>
</dbReference>
<dbReference type="InterPro" id="IPR036388">
    <property type="entry name" value="WH-like_DNA-bd_sf"/>
</dbReference>
<organism evidence="2 3">
    <name type="scientific">Roseibium album</name>
    <dbReference type="NCBI Taxonomy" id="311410"/>
    <lineage>
        <taxon>Bacteria</taxon>
        <taxon>Pseudomonadati</taxon>
        <taxon>Pseudomonadota</taxon>
        <taxon>Alphaproteobacteria</taxon>
        <taxon>Hyphomicrobiales</taxon>
        <taxon>Stappiaceae</taxon>
        <taxon>Roseibium</taxon>
    </lineage>
</organism>
<proteinExistence type="predicted"/>